<dbReference type="InterPro" id="IPR033985">
    <property type="entry name" value="SusD-like_N"/>
</dbReference>
<accession>A0A1T3IPA9</accession>
<dbReference type="InterPro" id="IPR011990">
    <property type="entry name" value="TPR-like_helical_dom_sf"/>
</dbReference>
<reference evidence="8 9" key="1">
    <citation type="submission" date="2016-11" db="EMBL/GenBank/DDBJ databases">
        <title>Genome sequence and comparative genomic analysis of clinical strain Elizabethkingia meningoseptica 61421 PRCM.</title>
        <authorList>
            <person name="Wang M."/>
            <person name="Hu S."/>
            <person name="Cao L."/>
            <person name="Jiang T."/>
            <person name="Zhou Y."/>
            <person name="Ming D."/>
        </authorList>
    </citation>
    <scope>NUCLEOTIDE SEQUENCE [LARGE SCALE GENOMIC DNA]</scope>
    <source>
        <strain evidence="8 9">61421 PRCM</strain>
    </source>
</reference>
<dbReference type="CDD" id="cd08977">
    <property type="entry name" value="SusD"/>
    <property type="match status" value="1"/>
</dbReference>
<evidence type="ECO:0000259" key="6">
    <source>
        <dbReference type="Pfam" id="PF07980"/>
    </source>
</evidence>
<proteinExistence type="inferred from homology"/>
<evidence type="ECO:0000313" key="9">
    <source>
        <dbReference type="Proteomes" id="UP000188947"/>
    </source>
</evidence>
<dbReference type="Pfam" id="PF14322">
    <property type="entry name" value="SusD-like_3"/>
    <property type="match status" value="1"/>
</dbReference>
<protein>
    <submittedName>
        <fullName evidence="8">RagB/SusD family nutrient uptake outer membrane protein</fullName>
    </submittedName>
</protein>
<feature type="domain" description="RagB/SusD" evidence="6">
    <location>
        <begin position="310"/>
        <end position="444"/>
    </location>
</feature>
<keyword evidence="5" id="KW-0998">Cell outer membrane</keyword>
<dbReference type="Proteomes" id="UP000188947">
    <property type="component" value="Unassembled WGS sequence"/>
</dbReference>
<dbReference type="PROSITE" id="PS51257">
    <property type="entry name" value="PROKAR_LIPOPROTEIN"/>
    <property type="match status" value="1"/>
</dbReference>
<evidence type="ECO:0000259" key="7">
    <source>
        <dbReference type="Pfam" id="PF14322"/>
    </source>
</evidence>
<evidence type="ECO:0000256" key="4">
    <source>
        <dbReference type="ARBA" id="ARBA00023136"/>
    </source>
</evidence>
<feature type="domain" description="SusD-like N-terminal" evidence="7">
    <location>
        <begin position="76"/>
        <end position="229"/>
    </location>
</feature>
<keyword evidence="3" id="KW-0732">Signal</keyword>
<dbReference type="SUPFAM" id="SSF48452">
    <property type="entry name" value="TPR-like"/>
    <property type="match status" value="1"/>
</dbReference>
<comment type="subcellular location">
    <subcellularLocation>
        <location evidence="1">Cell outer membrane</location>
    </subcellularLocation>
</comment>
<name>A0A1T3IPA9_ELIME</name>
<dbReference type="InterPro" id="IPR012944">
    <property type="entry name" value="SusD_RagB_dom"/>
</dbReference>
<dbReference type="GO" id="GO:0009279">
    <property type="term" value="C:cell outer membrane"/>
    <property type="evidence" value="ECO:0007669"/>
    <property type="project" value="UniProtKB-SubCell"/>
</dbReference>
<organism evidence="8 9">
    <name type="scientific">Elizabethkingia meningoseptica</name>
    <name type="common">Chryseobacterium meningosepticum</name>
    <dbReference type="NCBI Taxonomy" id="238"/>
    <lineage>
        <taxon>Bacteria</taxon>
        <taxon>Pseudomonadati</taxon>
        <taxon>Bacteroidota</taxon>
        <taxon>Flavobacteriia</taxon>
        <taxon>Flavobacteriales</taxon>
        <taxon>Weeksellaceae</taxon>
        <taxon>Elizabethkingia</taxon>
    </lineage>
</organism>
<evidence type="ECO:0000313" key="8">
    <source>
        <dbReference type="EMBL" id="OOH92977.1"/>
    </source>
</evidence>
<dbReference type="AlphaFoldDB" id="A0A1T3IPA9"/>
<dbReference type="Gene3D" id="1.25.40.390">
    <property type="match status" value="1"/>
</dbReference>
<dbReference type="RefSeq" id="WP_070905204.1">
    <property type="nucleotide sequence ID" value="NZ_CP016378.1"/>
</dbReference>
<keyword evidence="4" id="KW-0472">Membrane</keyword>
<evidence type="ECO:0000256" key="1">
    <source>
        <dbReference type="ARBA" id="ARBA00004442"/>
    </source>
</evidence>
<comment type="similarity">
    <text evidence="2">Belongs to the SusD family.</text>
</comment>
<keyword evidence="9" id="KW-1185">Reference proteome</keyword>
<dbReference type="EMBL" id="MPOG01000019">
    <property type="protein sequence ID" value="OOH92977.1"/>
    <property type="molecule type" value="Genomic_DNA"/>
</dbReference>
<evidence type="ECO:0000256" key="2">
    <source>
        <dbReference type="ARBA" id="ARBA00006275"/>
    </source>
</evidence>
<dbReference type="eggNOG" id="COG0702">
    <property type="taxonomic scope" value="Bacteria"/>
</dbReference>
<evidence type="ECO:0000256" key="5">
    <source>
        <dbReference type="ARBA" id="ARBA00023237"/>
    </source>
</evidence>
<dbReference type="STRING" id="238.BBD35_06695"/>
<sequence>MKKNIISYLLVLFALFVVVSCGRDMVGDETVDTDNQAGESFIKTDASARAAANGIYNNMQNRYVYGGELHFFDGLFADDFVHTGTFSDFAEAEASNILDNNLSLRRIYGSHYTAIRTCNIIIDQVEIRPVAGSVITDNVKNQVLGEAYAGRALMYYNLVRLFGGVAYVKDPVYTAAELITPKRDSKDLVYQSIVDDLKKAISFFEKSDNASKFFLNLDAGKAVLAKVYMDMGLYNDAKLLLEGITKYTLASNYETLFSSNATTEDIFKLNFTATDGGNQAFFFYPAAVGGRGEVSLKPGFMEIFEANDKRKMFALAQGRNYMKKYSNPGNGADNVQIIRYADVLLSLAECRLKTSGDALTPVNLVRSRAGINPLATVTLDDVLTERRKEFYGEADRWFSVKRFGKAQQVIEGKGRPYISQRLDLWPIPSWQIVNNPNTQQNPGY</sequence>
<comment type="caution">
    <text evidence="8">The sequence shown here is derived from an EMBL/GenBank/DDBJ whole genome shotgun (WGS) entry which is preliminary data.</text>
</comment>
<dbReference type="Pfam" id="PF07980">
    <property type="entry name" value="SusD_RagB"/>
    <property type="match status" value="1"/>
</dbReference>
<evidence type="ECO:0000256" key="3">
    <source>
        <dbReference type="ARBA" id="ARBA00022729"/>
    </source>
</evidence>
<gene>
    <name evidence="8" type="ORF">BMF97_15940</name>
</gene>
<dbReference type="OrthoDB" id="5694214at2"/>